<comment type="caution">
    <text evidence="1">The sequence shown here is derived from an EMBL/GenBank/DDBJ whole genome shotgun (WGS) entry which is preliminary data.</text>
</comment>
<gene>
    <name evidence="1" type="ORF">N1851_008034</name>
</gene>
<dbReference type="AlphaFoldDB" id="A0AA47N2T7"/>
<accession>A0AA47N2T7</accession>
<organism evidence="1 2">
    <name type="scientific">Merluccius polli</name>
    <name type="common">Benguela hake</name>
    <name type="synonym">Merluccius cadenati</name>
    <dbReference type="NCBI Taxonomy" id="89951"/>
    <lineage>
        <taxon>Eukaryota</taxon>
        <taxon>Metazoa</taxon>
        <taxon>Chordata</taxon>
        <taxon>Craniata</taxon>
        <taxon>Vertebrata</taxon>
        <taxon>Euteleostomi</taxon>
        <taxon>Actinopterygii</taxon>
        <taxon>Neopterygii</taxon>
        <taxon>Teleostei</taxon>
        <taxon>Neoteleostei</taxon>
        <taxon>Acanthomorphata</taxon>
        <taxon>Zeiogadaria</taxon>
        <taxon>Gadariae</taxon>
        <taxon>Gadiformes</taxon>
        <taxon>Gadoidei</taxon>
        <taxon>Merlucciidae</taxon>
        <taxon>Merluccius</taxon>
    </lineage>
</organism>
<protein>
    <submittedName>
        <fullName evidence="1">Uncharacterized protein</fullName>
    </submittedName>
</protein>
<sequence>MALFYAFPPLQLIHPFLERIRQERLLLILVALESRSALWFPELAALSCVTPWPVPVRPDVLSQAHRSIHHNLSGRLLVWLLRAKWCTDNYAVPSRCEVGSVLGNLQSLLEKGLAFSTVKVYLCQLAM</sequence>
<name>A0AA47N2T7_MERPO</name>
<dbReference type="EMBL" id="JAOPHQ010001433">
    <property type="protein sequence ID" value="KAK0150835.1"/>
    <property type="molecule type" value="Genomic_DNA"/>
</dbReference>
<proteinExistence type="predicted"/>
<evidence type="ECO:0000313" key="1">
    <source>
        <dbReference type="EMBL" id="KAK0150835.1"/>
    </source>
</evidence>
<dbReference type="Proteomes" id="UP001174136">
    <property type="component" value="Unassembled WGS sequence"/>
</dbReference>
<evidence type="ECO:0000313" key="2">
    <source>
        <dbReference type="Proteomes" id="UP001174136"/>
    </source>
</evidence>
<reference evidence="1" key="1">
    <citation type="journal article" date="2023" name="Front. Mar. Sci.">
        <title>A new Merluccius polli reference genome to investigate the effects of global change in West African waters.</title>
        <authorList>
            <person name="Mateo J.L."/>
            <person name="Blanco-Fernandez C."/>
            <person name="Garcia-Vazquez E."/>
            <person name="Machado-Schiaffino G."/>
        </authorList>
    </citation>
    <scope>NUCLEOTIDE SEQUENCE</scope>
    <source>
        <strain evidence="1">C29</strain>
        <tissue evidence="1">Fin</tissue>
    </source>
</reference>
<keyword evidence="2" id="KW-1185">Reference proteome</keyword>